<dbReference type="Pfam" id="PF10115">
    <property type="entry name" value="HlyU"/>
    <property type="match status" value="1"/>
</dbReference>
<name>A9D5V0_HOEPD</name>
<accession>A9D5V0</accession>
<dbReference type="Proteomes" id="UP000004291">
    <property type="component" value="Chromosome"/>
</dbReference>
<comment type="caution">
    <text evidence="1">The sequence shown here is derived from an EMBL/GenBank/DDBJ whole genome shotgun (WGS) entry which is preliminary data.</text>
</comment>
<gene>
    <name evidence="1" type="ORF">HPDFL43_09037</name>
</gene>
<evidence type="ECO:0008006" key="3">
    <source>
        <dbReference type="Google" id="ProtNLM"/>
    </source>
</evidence>
<reference evidence="1 2" key="2">
    <citation type="submission" date="2012-06" db="EMBL/GenBank/DDBJ databases">
        <authorList>
            <person name="Fiebig A."/>
        </authorList>
    </citation>
    <scope>NUCLEOTIDE SEQUENCE [LARGE SCALE GENOMIC DNA]</scope>
    <source>
        <strain evidence="1 2">DFL-43</strain>
    </source>
</reference>
<keyword evidence="2" id="KW-1185">Reference proteome</keyword>
<sequence>MTGFMDSIRNLFGGSGASASLEAANEPETYKDFRIFAEPMPEGGQWRLAGRIVKGEGEAAKEHKLVRADVFSSREEVIAATLRKARQVIDEQGDALFR</sequence>
<dbReference type="EMBL" id="ABIA03000002">
    <property type="protein sequence ID" value="EDQ33368.1"/>
    <property type="molecule type" value="Genomic_DNA"/>
</dbReference>
<dbReference type="HOGENOM" id="CLU_171735_0_0_5"/>
<dbReference type="InterPro" id="IPR018772">
    <property type="entry name" value="Transcription_activator_HlyU"/>
</dbReference>
<proteinExistence type="predicted"/>
<evidence type="ECO:0000313" key="1">
    <source>
        <dbReference type="EMBL" id="EDQ33368.1"/>
    </source>
</evidence>
<dbReference type="eggNOG" id="COG5453">
    <property type="taxonomic scope" value="Bacteria"/>
</dbReference>
<protein>
    <recommendedName>
        <fullName evidence="3">Transcriptional activator HlyU</fullName>
    </recommendedName>
</protein>
<reference evidence="1 2" key="1">
    <citation type="submission" date="2007-10" db="EMBL/GenBank/DDBJ databases">
        <authorList>
            <person name="Wagner-Dobler I."/>
            <person name="Ferriera S."/>
            <person name="Johnson J."/>
            <person name="Kravitz S."/>
            <person name="Beeson K."/>
            <person name="Sutton G."/>
            <person name="Rogers Y.-H."/>
            <person name="Friedman R."/>
            <person name="Frazier M."/>
            <person name="Venter J.C."/>
        </authorList>
    </citation>
    <scope>NUCLEOTIDE SEQUENCE [LARGE SCALE GENOMIC DNA]</scope>
    <source>
        <strain evidence="1 2">DFL-43</strain>
    </source>
</reference>
<evidence type="ECO:0000313" key="2">
    <source>
        <dbReference type="Proteomes" id="UP000004291"/>
    </source>
</evidence>
<dbReference type="RefSeq" id="WP_007197585.1">
    <property type="nucleotide sequence ID" value="NZ_CM002917.1"/>
</dbReference>
<dbReference type="AlphaFoldDB" id="A9D5V0"/>
<organism evidence="1 2">
    <name type="scientific">Hoeflea phototrophica (strain DSM 17068 / NCIMB 14078 / DFL-43)</name>
    <dbReference type="NCBI Taxonomy" id="411684"/>
    <lineage>
        <taxon>Bacteria</taxon>
        <taxon>Pseudomonadati</taxon>
        <taxon>Pseudomonadota</taxon>
        <taxon>Alphaproteobacteria</taxon>
        <taxon>Hyphomicrobiales</taxon>
        <taxon>Rhizobiaceae</taxon>
        <taxon>Hoeflea</taxon>
    </lineage>
</organism>